<evidence type="ECO:0000256" key="13">
    <source>
        <dbReference type="ARBA" id="ARBA00024209"/>
    </source>
</evidence>
<dbReference type="OrthoDB" id="8062037at2759"/>
<evidence type="ECO:0000313" key="19">
    <source>
        <dbReference type="Proteomes" id="UP001085076"/>
    </source>
</evidence>
<evidence type="ECO:0000256" key="11">
    <source>
        <dbReference type="ARBA" id="ARBA00022989"/>
    </source>
</evidence>
<dbReference type="PANTHER" id="PTHR45768:SF18">
    <property type="entry name" value="RING-H2 FINGER PROTEIN ATL47-RELATED"/>
    <property type="match status" value="1"/>
</dbReference>
<keyword evidence="12 16" id="KW-0472">Membrane</keyword>
<keyword evidence="10" id="KW-0862">Zinc</keyword>
<dbReference type="Gene3D" id="3.30.40.10">
    <property type="entry name" value="Zinc/RING finger domain, C3HC4 (zinc finger)"/>
    <property type="match status" value="1"/>
</dbReference>
<keyword evidence="8 14" id="KW-0863">Zinc-finger</keyword>
<dbReference type="GO" id="GO:0061630">
    <property type="term" value="F:ubiquitin protein ligase activity"/>
    <property type="evidence" value="ECO:0007669"/>
    <property type="project" value="UniProtKB-EC"/>
</dbReference>
<evidence type="ECO:0000259" key="17">
    <source>
        <dbReference type="PROSITE" id="PS50089"/>
    </source>
</evidence>
<evidence type="ECO:0000256" key="15">
    <source>
        <dbReference type="SAM" id="MobiDB-lite"/>
    </source>
</evidence>
<comment type="caution">
    <text evidence="18">The sequence shown here is derived from an EMBL/GenBank/DDBJ whole genome shotgun (WGS) entry which is preliminary data.</text>
</comment>
<dbReference type="SUPFAM" id="SSF57850">
    <property type="entry name" value="RING/U-box"/>
    <property type="match status" value="1"/>
</dbReference>
<dbReference type="CDD" id="cd16461">
    <property type="entry name" value="RING-H2_EL5-like"/>
    <property type="match status" value="1"/>
</dbReference>
<dbReference type="Pfam" id="PF13639">
    <property type="entry name" value="zf-RING_2"/>
    <property type="match status" value="1"/>
</dbReference>
<proteinExistence type="inferred from homology"/>
<evidence type="ECO:0000256" key="14">
    <source>
        <dbReference type="PROSITE-ProRule" id="PRU00175"/>
    </source>
</evidence>
<organism evidence="18 19">
    <name type="scientific">Dioscorea zingiberensis</name>
    <dbReference type="NCBI Taxonomy" id="325984"/>
    <lineage>
        <taxon>Eukaryota</taxon>
        <taxon>Viridiplantae</taxon>
        <taxon>Streptophyta</taxon>
        <taxon>Embryophyta</taxon>
        <taxon>Tracheophyta</taxon>
        <taxon>Spermatophyta</taxon>
        <taxon>Magnoliopsida</taxon>
        <taxon>Liliopsida</taxon>
        <taxon>Dioscoreales</taxon>
        <taxon>Dioscoreaceae</taxon>
        <taxon>Dioscorea</taxon>
    </lineage>
</organism>
<gene>
    <name evidence="18" type="ORF">J5N97_004998</name>
</gene>
<evidence type="ECO:0000256" key="4">
    <source>
        <dbReference type="ARBA" id="ARBA00012483"/>
    </source>
</evidence>
<dbReference type="GO" id="GO:0008270">
    <property type="term" value="F:zinc ion binding"/>
    <property type="evidence" value="ECO:0007669"/>
    <property type="project" value="UniProtKB-KW"/>
</dbReference>
<dbReference type="GO" id="GO:0031625">
    <property type="term" value="F:ubiquitin protein ligase binding"/>
    <property type="evidence" value="ECO:0007669"/>
    <property type="project" value="TreeGrafter"/>
</dbReference>
<dbReference type="InterPro" id="IPR013083">
    <property type="entry name" value="Znf_RING/FYVE/PHD"/>
</dbReference>
<dbReference type="FunFam" id="3.30.40.10:FF:000231">
    <property type="entry name" value="RING-H2 finger protein ATL46"/>
    <property type="match status" value="1"/>
</dbReference>
<evidence type="ECO:0000256" key="6">
    <source>
        <dbReference type="ARBA" id="ARBA00022692"/>
    </source>
</evidence>
<evidence type="ECO:0000256" key="9">
    <source>
        <dbReference type="ARBA" id="ARBA00022786"/>
    </source>
</evidence>
<comment type="catalytic activity">
    <reaction evidence="1">
        <text>S-ubiquitinyl-[E2 ubiquitin-conjugating enzyme]-L-cysteine + [acceptor protein]-L-lysine = [E2 ubiquitin-conjugating enzyme]-L-cysteine + N(6)-ubiquitinyl-[acceptor protein]-L-lysine.</text>
        <dbReference type="EC" id="2.3.2.27"/>
    </reaction>
</comment>
<comment type="subcellular location">
    <subcellularLocation>
        <location evidence="2">Membrane</location>
        <topology evidence="2">Single-pass membrane protein</topology>
    </subcellularLocation>
</comment>
<dbReference type="SMART" id="SM00184">
    <property type="entry name" value="RING"/>
    <property type="match status" value="1"/>
</dbReference>
<evidence type="ECO:0000256" key="1">
    <source>
        <dbReference type="ARBA" id="ARBA00000900"/>
    </source>
</evidence>
<evidence type="ECO:0000256" key="3">
    <source>
        <dbReference type="ARBA" id="ARBA00004906"/>
    </source>
</evidence>
<comment type="pathway">
    <text evidence="3">Protein modification; protein ubiquitination.</text>
</comment>
<dbReference type="AlphaFoldDB" id="A0A9D5HSP6"/>
<comment type="similarity">
    <text evidence="13">Belongs to the RING-type zinc finger family. ATL subfamily.</text>
</comment>
<dbReference type="GO" id="GO:0016020">
    <property type="term" value="C:membrane"/>
    <property type="evidence" value="ECO:0007669"/>
    <property type="project" value="UniProtKB-SubCell"/>
</dbReference>
<dbReference type="PROSITE" id="PS50089">
    <property type="entry name" value="ZF_RING_2"/>
    <property type="match status" value="1"/>
</dbReference>
<feature type="domain" description="RING-type" evidence="17">
    <location>
        <begin position="136"/>
        <end position="178"/>
    </location>
</feature>
<keyword evidence="7" id="KW-0479">Metal-binding</keyword>
<keyword evidence="5" id="KW-0808">Transferase</keyword>
<dbReference type="InterPro" id="IPR001841">
    <property type="entry name" value="Znf_RING"/>
</dbReference>
<feature type="compositionally biased region" description="Pro residues" evidence="15">
    <location>
        <begin position="14"/>
        <end position="25"/>
    </location>
</feature>
<sequence length="354" mass="38454">MVLVFVGKESFMPQSPPPPPPPPPTTTGNSSNSSRISPAVLFIIVILAVIFFISGLLHLLVRFLMKKNPSGRSNNGGYPAAGAGAEAAAAGASDALQRQLQQLFHLHDSGLDQAFIDALPVFLYREVVGPKEPFDCAVCLCEFAGDDHLRLLPLCGHAFHLSCIDTWLLSNSTCPLCRGALFVQGLAFENPVFDFEDQREEEEQKEVVGESTRVFPVRLGKFRRLSNGGDVAVDVDHGEGDQIHNNLRREVGESSSSNLDARRCYSLGSYQYVLGDADLQVSLGVKNVREKKLSESSNGDGVEDGGSKRIGAASRGDSFSTSKIWMWPNKKGKLPPPNVDQSLPWMRGKLNGDT</sequence>
<keyword evidence="6 16" id="KW-0812">Transmembrane</keyword>
<dbReference type="EC" id="2.3.2.27" evidence="4"/>
<feature type="region of interest" description="Disordered" evidence="15">
    <location>
        <begin position="290"/>
        <end position="354"/>
    </location>
</feature>
<evidence type="ECO:0000256" key="8">
    <source>
        <dbReference type="ARBA" id="ARBA00022771"/>
    </source>
</evidence>
<evidence type="ECO:0000256" key="5">
    <source>
        <dbReference type="ARBA" id="ARBA00022679"/>
    </source>
</evidence>
<keyword evidence="11 16" id="KW-1133">Transmembrane helix</keyword>
<dbReference type="PANTHER" id="PTHR45768">
    <property type="entry name" value="E3 UBIQUITIN-PROTEIN LIGASE RNF13-LIKE"/>
    <property type="match status" value="1"/>
</dbReference>
<evidence type="ECO:0000313" key="18">
    <source>
        <dbReference type="EMBL" id="KAJ0986642.1"/>
    </source>
</evidence>
<keyword evidence="19" id="KW-1185">Reference proteome</keyword>
<evidence type="ECO:0000256" key="2">
    <source>
        <dbReference type="ARBA" id="ARBA00004167"/>
    </source>
</evidence>
<name>A0A9D5HSP6_9LILI</name>
<evidence type="ECO:0000256" key="7">
    <source>
        <dbReference type="ARBA" id="ARBA00022723"/>
    </source>
</evidence>
<evidence type="ECO:0000256" key="12">
    <source>
        <dbReference type="ARBA" id="ARBA00023136"/>
    </source>
</evidence>
<evidence type="ECO:0000256" key="16">
    <source>
        <dbReference type="SAM" id="Phobius"/>
    </source>
</evidence>
<accession>A0A9D5HSP6</accession>
<feature type="transmembrane region" description="Helical" evidence="16">
    <location>
        <begin position="39"/>
        <end position="61"/>
    </location>
</feature>
<feature type="region of interest" description="Disordered" evidence="15">
    <location>
        <begin position="9"/>
        <end position="31"/>
    </location>
</feature>
<dbReference type="EMBL" id="JAGGNH010000001">
    <property type="protein sequence ID" value="KAJ0986642.1"/>
    <property type="molecule type" value="Genomic_DNA"/>
</dbReference>
<reference evidence="18" key="1">
    <citation type="submission" date="2021-03" db="EMBL/GenBank/DDBJ databases">
        <authorList>
            <person name="Li Z."/>
            <person name="Yang C."/>
        </authorList>
    </citation>
    <scope>NUCLEOTIDE SEQUENCE</scope>
    <source>
        <strain evidence="18">Dzin_1.0</strain>
        <tissue evidence="18">Leaf</tissue>
    </source>
</reference>
<dbReference type="Proteomes" id="UP001085076">
    <property type="component" value="Miscellaneous, Linkage group lg01"/>
</dbReference>
<evidence type="ECO:0000256" key="10">
    <source>
        <dbReference type="ARBA" id="ARBA00022833"/>
    </source>
</evidence>
<reference evidence="18" key="2">
    <citation type="journal article" date="2022" name="Hortic Res">
        <title>The genome of Dioscorea zingiberensis sheds light on the biosynthesis, origin and evolution of the medicinally important diosgenin saponins.</title>
        <authorList>
            <person name="Li Y."/>
            <person name="Tan C."/>
            <person name="Li Z."/>
            <person name="Guo J."/>
            <person name="Li S."/>
            <person name="Chen X."/>
            <person name="Wang C."/>
            <person name="Dai X."/>
            <person name="Yang H."/>
            <person name="Song W."/>
            <person name="Hou L."/>
            <person name="Xu J."/>
            <person name="Tong Z."/>
            <person name="Xu A."/>
            <person name="Yuan X."/>
            <person name="Wang W."/>
            <person name="Yang Q."/>
            <person name="Chen L."/>
            <person name="Sun Z."/>
            <person name="Wang K."/>
            <person name="Pan B."/>
            <person name="Chen J."/>
            <person name="Bao Y."/>
            <person name="Liu F."/>
            <person name="Qi X."/>
            <person name="Gang D.R."/>
            <person name="Wen J."/>
            <person name="Li J."/>
        </authorList>
    </citation>
    <scope>NUCLEOTIDE SEQUENCE</scope>
    <source>
        <strain evidence="18">Dzin_1.0</strain>
    </source>
</reference>
<protein>
    <recommendedName>
        <fullName evidence="4">RING-type E3 ubiquitin transferase</fullName>
        <ecNumber evidence="4">2.3.2.27</ecNumber>
    </recommendedName>
</protein>
<keyword evidence="9" id="KW-0833">Ubl conjugation pathway</keyword>